<dbReference type="HOGENOM" id="CLU_650822_0_0_1"/>
<sequence length="435" mass="46997">MSSWHQTQYARQPTVDGLAETLAILPRPPMLAGIAGIQDRWKVAVLALLVHQMHNDGDHTNLTHGFHSLTSTHYRTGASYNNSSQQTPQDQRLDSWRARSEHTKTILSLIFDLCTALDRLTGGSTLLFHHPGATAPGSDIVPESLKADIYVNPRVLGEDVNLHQAVAEMSQLFIERFAAPLAHRFAASRVLNNWPTPSASSTTPSRPSAQPSILPLIPAPMSRSSCHFQVRGRAPGRLAQAIGLNTSLVSYVPQGSPLTWVTQAVPVTPIARRARTSPGAKKSGHATTPRTLKPPVTVYEFDSDDNYPDPGPITPIRASASSGPVRATSSVTAGKQAAVTMSRPYLASTSRASASYVSASQVQPDILVSFGPETERVIEGLELPDTLHAVCAKIKLSFLTKRWAQVLTEEGHITKENAEAIVQAMLLDVSCIPNM</sequence>
<dbReference type="Proteomes" id="UP000054485">
    <property type="component" value="Unassembled WGS sequence"/>
</dbReference>
<name>A0A0C9ZVB2_9AGAM</name>
<feature type="region of interest" description="Disordered" evidence="1">
    <location>
        <begin position="274"/>
        <end position="293"/>
    </location>
</feature>
<dbReference type="EMBL" id="KN835964">
    <property type="protein sequence ID" value="KIK33341.1"/>
    <property type="molecule type" value="Genomic_DNA"/>
</dbReference>
<feature type="region of interest" description="Disordered" evidence="1">
    <location>
        <begin position="196"/>
        <end position="216"/>
    </location>
</feature>
<evidence type="ECO:0000256" key="1">
    <source>
        <dbReference type="SAM" id="MobiDB-lite"/>
    </source>
</evidence>
<dbReference type="OrthoDB" id="2690792at2759"/>
<evidence type="ECO:0000313" key="2">
    <source>
        <dbReference type="EMBL" id="KIK33341.1"/>
    </source>
</evidence>
<evidence type="ECO:0000313" key="3">
    <source>
        <dbReference type="Proteomes" id="UP000054485"/>
    </source>
</evidence>
<organism evidence="2 3">
    <name type="scientific">Suillus luteus UH-Slu-Lm8-n1</name>
    <dbReference type="NCBI Taxonomy" id="930992"/>
    <lineage>
        <taxon>Eukaryota</taxon>
        <taxon>Fungi</taxon>
        <taxon>Dikarya</taxon>
        <taxon>Basidiomycota</taxon>
        <taxon>Agaricomycotina</taxon>
        <taxon>Agaricomycetes</taxon>
        <taxon>Agaricomycetidae</taxon>
        <taxon>Boletales</taxon>
        <taxon>Suillineae</taxon>
        <taxon>Suillaceae</taxon>
        <taxon>Suillus</taxon>
    </lineage>
</organism>
<gene>
    <name evidence="2" type="ORF">CY34DRAFT_18432</name>
</gene>
<dbReference type="InParanoid" id="A0A0C9ZVB2"/>
<reference evidence="3" key="2">
    <citation type="submission" date="2015-01" db="EMBL/GenBank/DDBJ databases">
        <title>Evolutionary Origins and Diversification of the Mycorrhizal Mutualists.</title>
        <authorList>
            <consortium name="DOE Joint Genome Institute"/>
            <consortium name="Mycorrhizal Genomics Consortium"/>
            <person name="Kohler A."/>
            <person name="Kuo A."/>
            <person name="Nagy L.G."/>
            <person name="Floudas D."/>
            <person name="Copeland A."/>
            <person name="Barry K.W."/>
            <person name="Cichocki N."/>
            <person name="Veneault-Fourrey C."/>
            <person name="LaButti K."/>
            <person name="Lindquist E.A."/>
            <person name="Lipzen A."/>
            <person name="Lundell T."/>
            <person name="Morin E."/>
            <person name="Murat C."/>
            <person name="Riley R."/>
            <person name="Ohm R."/>
            <person name="Sun H."/>
            <person name="Tunlid A."/>
            <person name="Henrissat B."/>
            <person name="Grigoriev I.V."/>
            <person name="Hibbett D.S."/>
            <person name="Martin F."/>
        </authorList>
    </citation>
    <scope>NUCLEOTIDE SEQUENCE [LARGE SCALE GENOMIC DNA]</scope>
    <source>
        <strain evidence="3">UH-Slu-Lm8-n1</strain>
    </source>
</reference>
<reference evidence="2 3" key="1">
    <citation type="submission" date="2014-04" db="EMBL/GenBank/DDBJ databases">
        <authorList>
            <consortium name="DOE Joint Genome Institute"/>
            <person name="Kuo A."/>
            <person name="Ruytinx J."/>
            <person name="Rineau F."/>
            <person name="Colpaert J."/>
            <person name="Kohler A."/>
            <person name="Nagy L.G."/>
            <person name="Floudas D."/>
            <person name="Copeland A."/>
            <person name="Barry K.W."/>
            <person name="Cichocki N."/>
            <person name="Veneault-Fourrey C."/>
            <person name="LaButti K."/>
            <person name="Lindquist E.A."/>
            <person name="Lipzen A."/>
            <person name="Lundell T."/>
            <person name="Morin E."/>
            <person name="Murat C."/>
            <person name="Sun H."/>
            <person name="Tunlid A."/>
            <person name="Henrissat B."/>
            <person name="Grigoriev I.V."/>
            <person name="Hibbett D.S."/>
            <person name="Martin F."/>
            <person name="Nordberg H.P."/>
            <person name="Cantor M.N."/>
            <person name="Hua S.X."/>
        </authorList>
    </citation>
    <scope>NUCLEOTIDE SEQUENCE [LARGE SCALE GENOMIC DNA]</scope>
    <source>
        <strain evidence="2 3">UH-Slu-Lm8-n1</strain>
    </source>
</reference>
<dbReference type="STRING" id="930992.A0A0C9ZVB2"/>
<dbReference type="AlphaFoldDB" id="A0A0C9ZVB2"/>
<protein>
    <submittedName>
        <fullName evidence="2">Uncharacterized protein</fullName>
    </submittedName>
</protein>
<keyword evidence="3" id="KW-1185">Reference proteome</keyword>
<feature type="compositionally biased region" description="Low complexity" evidence="1">
    <location>
        <begin position="196"/>
        <end position="212"/>
    </location>
</feature>
<accession>A0A0C9ZVB2</accession>
<proteinExistence type="predicted"/>